<keyword evidence="3" id="KW-1185">Reference proteome</keyword>
<comment type="caution">
    <text evidence="2">The sequence shown here is derived from an EMBL/GenBank/DDBJ whole genome shotgun (WGS) entry which is preliminary data.</text>
</comment>
<protein>
    <submittedName>
        <fullName evidence="2">Uncharacterized protein</fullName>
    </submittedName>
</protein>
<feature type="region of interest" description="Disordered" evidence="1">
    <location>
        <begin position="625"/>
        <end position="654"/>
    </location>
</feature>
<accession>A0A8T1VHN3</accession>
<dbReference type="Proteomes" id="UP000694044">
    <property type="component" value="Unassembled WGS sequence"/>
</dbReference>
<feature type="compositionally biased region" description="Acidic residues" evidence="1">
    <location>
        <begin position="15"/>
        <end position="24"/>
    </location>
</feature>
<evidence type="ECO:0000313" key="2">
    <source>
        <dbReference type="EMBL" id="KAG7379679.1"/>
    </source>
</evidence>
<proteinExistence type="predicted"/>
<dbReference type="OrthoDB" id="110470at2759"/>
<sequence>MLSSGSSDDQRDAESPAEDASDSADAELALRSFGSGFTSAALDYLSQVEELSLEMEQLRSLERIVDRATGRLRCCSEGRNAEELQPDGGSRLVDVLVAAFQLTASQLHRVEKRSPDAHRLLRGCNLVIDALWAVGAEGDGSMNERRPLWRELLCRRWDHVAASLALEMLLLRAPLGHINSEAALMRTDAILQVVAFAYPQFPVLLKEFCLEQVTVLARTLVTEGPACLCTPRMLLQLELLERLAAVHFLGNSDDLDATRWLNEDFPECFESCGVVLQLLNEQSDDEHAEDGVGLVRMLDMCLLVFKTVVDFYLETRRNDISTLLKILTPTVLAALSQLATRLAVFGEASAAEGISEARCLETSLYLLARMAVVSEEDDCDALRKIFEKLLAPSAASGFSSARPRLLSACFDAVYQILVHSNVAEIMGPPLTALLQVGDLSVLHAQYLSRKVCPTGNSEAARHCACSRFTQQQLCGEDGAFTENSASVASLLFGMDLDDTNDPVKRVVQGPAHVLDAPDWDQPCASVLKADAPQWFDDEDSDAELEVEPLLLADADERDSSQVIYTTLATSVPQWFEGDDEEGEPDVDLPQCALESSSDGPELSPLPVPTEDNVCAFDQVVDADVASDDGSDCSRRSTTCSSERSRPPSLASLPN</sequence>
<evidence type="ECO:0000256" key="1">
    <source>
        <dbReference type="SAM" id="MobiDB-lite"/>
    </source>
</evidence>
<name>A0A8T1VHN3_9STRA</name>
<evidence type="ECO:0000313" key="3">
    <source>
        <dbReference type="Proteomes" id="UP000694044"/>
    </source>
</evidence>
<feature type="region of interest" description="Disordered" evidence="1">
    <location>
        <begin position="1"/>
        <end position="24"/>
    </location>
</feature>
<gene>
    <name evidence="2" type="ORF">PHYPSEUDO_008279</name>
</gene>
<organism evidence="2 3">
    <name type="scientific">Phytophthora pseudosyringae</name>
    <dbReference type="NCBI Taxonomy" id="221518"/>
    <lineage>
        <taxon>Eukaryota</taxon>
        <taxon>Sar</taxon>
        <taxon>Stramenopiles</taxon>
        <taxon>Oomycota</taxon>
        <taxon>Peronosporomycetes</taxon>
        <taxon>Peronosporales</taxon>
        <taxon>Peronosporaceae</taxon>
        <taxon>Phytophthora</taxon>
    </lineage>
</organism>
<dbReference type="EMBL" id="JAGDFM010000335">
    <property type="protein sequence ID" value="KAG7379679.1"/>
    <property type="molecule type" value="Genomic_DNA"/>
</dbReference>
<feature type="region of interest" description="Disordered" evidence="1">
    <location>
        <begin position="573"/>
        <end position="610"/>
    </location>
</feature>
<feature type="compositionally biased region" description="Acidic residues" evidence="1">
    <location>
        <begin position="576"/>
        <end position="586"/>
    </location>
</feature>
<reference evidence="2" key="1">
    <citation type="submission" date="2021-02" db="EMBL/GenBank/DDBJ databases">
        <authorList>
            <person name="Palmer J.M."/>
        </authorList>
    </citation>
    <scope>NUCLEOTIDE SEQUENCE</scope>
    <source>
        <strain evidence="2">SCRP734</strain>
    </source>
</reference>
<dbReference type="AlphaFoldDB" id="A0A8T1VHN3"/>